<dbReference type="PANTHER" id="PTHR16222:SF12">
    <property type="entry name" value="ADP-RIBOSYLGLYCOHYDROLASE-RELATED"/>
    <property type="match status" value="1"/>
</dbReference>
<feature type="binding site" evidence="1">
    <location>
        <position position="377"/>
    </location>
    <ligand>
        <name>Mg(2+)</name>
        <dbReference type="ChEBI" id="CHEBI:18420"/>
        <label>1</label>
    </ligand>
</feature>
<gene>
    <name evidence="3" type="ORF">ENT37_04090</name>
</gene>
<dbReference type="GO" id="GO:0016787">
    <property type="term" value="F:hydrolase activity"/>
    <property type="evidence" value="ECO:0007669"/>
    <property type="project" value="UniProtKB-KW"/>
</dbReference>
<sequence length="615" mass="67915">MRGGHLAKEKAPPRKNHFRKAPENRRANGAPPETTPSVERFLLRCIPSLPPHSHIISFSHRYNSTGLVSIQPSQANENSLARGSSFPPERFSMIHLNPQEYRDRVLGCWMGKNIGGTLGAPFEWRRQVNQVTFYTQELGGDPLPNDDLDIQLLWLVALEEMGVHLDAHTLAEYWCIYVTPHWAEYGTAKNNMRLGLLPPHSGSFHNEYKDSCGAFIRSEIWACIAPGCPQVAAHYAYQDSILDHGDGEGTFAAVFCAALESAAFVERDLRRLIEIGLSYIPADCAITGAVRLAVQAYDEGQPWDAARDLILQHYRGSSHAGVPELTSLPDREKGFHEGKRGWDAPSNIGLLAVALLYGENDFARTVCTAVNCGEDTDCTAATAGSIFGILNGFHAIPPRWIEPIGRKIKTACLNLGELGYFGNQLPQDVDEMTRRTEAIARQVLAAFHLPVQLTEAPTDLSGFQAASLFARDPSIRSLESLSPRPSAPPDYSNLHAVAHRFPFYEIAVDLGADPLVRDGQPKKVLLRIRNLYKIQDNLRIHWYLPEGWQVFPSADGSLFAPTAWLAQQPATEASFELVADHVQGDVIRFVVEITVAGRPSVMLIPVLLVNGNLVS</sequence>
<keyword evidence="1" id="KW-0479">Metal-binding</keyword>
<evidence type="ECO:0000313" key="3">
    <source>
        <dbReference type="EMBL" id="HGS21032.1"/>
    </source>
</evidence>
<dbReference type="InterPro" id="IPR036705">
    <property type="entry name" value="Ribosyl_crysJ1_sf"/>
</dbReference>
<dbReference type="Pfam" id="PF03747">
    <property type="entry name" value="ADP_ribosyl_GH"/>
    <property type="match status" value="1"/>
</dbReference>
<feature type="compositionally biased region" description="Basic and acidic residues" evidence="2">
    <location>
        <begin position="1"/>
        <end position="12"/>
    </location>
</feature>
<dbReference type="Gene3D" id="1.10.4080.10">
    <property type="entry name" value="ADP-ribosylation/Crystallin J1"/>
    <property type="match status" value="1"/>
</dbReference>
<organism evidence="3">
    <name type="scientific">Anaerolinea thermolimosa</name>
    <dbReference type="NCBI Taxonomy" id="229919"/>
    <lineage>
        <taxon>Bacteria</taxon>
        <taxon>Bacillati</taxon>
        <taxon>Chloroflexota</taxon>
        <taxon>Anaerolineae</taxon>
        <taxon>Anaerolineales</taxon>
        <taxon>Anaerolineaceae</taxon>
        <taxon>Anaerolinea</taxon>
    </lineage>
</organism>
<name>A0A7C4KGJ3_9CHLR</name>
<reference evidence="3" key="1">
    <citation type="journal article" date="2020" name="mSystems">
        <title>Genome- and Community-Level Interaction Insights into Carbon Utilization and Element Cycling Functions of Hydrothermarchaeota in Hydrothermal Sediment.</title>
        <authorList>
            <person name="Zhou Z."/>
            <person name="Liu Y."/>
            <person name="Xu W."/>
            <person name="Pan J."/>
            <person name="Luo Z.H."/>
            <person name="Li M."/>
        </authorList>
    </citation>
    <scope>NUCLEOTIDE SEQUENCE [LARGE SCALE GENOMIC DNA]</scope>
    <source>
        <strain evidence="3">SpSt-573</strain>
    </source>
</reference>
<dbReference type="AlphaFoldDB" id="A0A7C4KGJ3"/>
<keyword evidence="1" id="KW-0460">Magnesium</keyword>
<dbReference type="PANTHER" id="PTHR16222">
    <property type="entry name" value="ADP-RIBOSYLGLYCOHYDROLASE"/>
    <property type="match status" value="1"/>
</dbReference>
<proteinExistence type="predicted"/>
<dbReference type="SUPFAM" id="SSF101478">
    <property type="entry name" value="ADP-ribosylglycohydrolase"/>
    <property type="match status" value="1"/>
</dbReference>
<comment type="cofactor">
    <cofactor evidence="1">
        <name>Mg(2+)</name>
        <dbReference type="ChEBI" id="CHEBI:18420"/>
    </cofactor>
    <text evidence="1">Binds 2 magnesium ions per subunit.</text>
</comment>
<dbReference type="InterPro" id="IPR050792">
    <property type="entry name" value="ADP-ribosylglycohydrolase"/>
</dbReference>
<feature type="binding site" evidence="1">
    <location>
        <position position="147"/>
    </location>
    <ligand>
        <name>Mg(2+)</name>
        <dbReference type="ChEBI" id="CHEBI:18420"/>
        <label>1</label>
    </ligand>
</feature>
<dbReference type="InterPro" id="IPR005502">
    <property type="entry name" value="Ribosyl_crysJ1"/>
</dbReference>
<feature type="binding site" evidence="1">
    <location>
        <position position="146"/>
    </location>
    <ligand>
        <name>Mg(2+)</name>
        <dbReference type="ChEBI" id="CHEBI:18420"/>
        <label>1</label>
    </ligand>
</feature>
<feature type="region of interest" description="Disordered" evidence="2">
    <location>
        <begin position="1"/>
        <end position="36"/>
    </location>
</feature>
<accession>A0A7C4KGJ3</accession>
<keyword evidence="3" id="KW-0378">Hydrolase</keyword>
<feature type="binding site" evidence="1">
    <location>
        <position position="375"/>
    </location>
    <ligand>
        <name>Mg(2+)</name>
        <dbReference type="ChEBI" id="CHEBI:18420"/>
        <label>1</label>
    </ligand>
</feature>
<evidence type="ECO:0000256" key="2">
    <source>
        <dbReference type="SAM" id="MobiDB-lite"/>
    </source>
</evidence>
<dbReference type="GO" id="GO:0046872">
    <property type="term" value="F:metal ion binding"/>
    <property type="evidence" value="ECO:0007669"/>
    <property type="project" value="UniProtKB-KW"/>
</dbReference>
<protein>
    <submittedName>
        <fullName evidence="3">ADP-ribosylglycohydrolase family protein</fullName>
    </submittedName>
</protein>
<comment type="caution">
    <text evidence="3">The sequence shown here is derived from an EMBL/GenBank/DDBJ whole genome shotgun (WGS) entry which is preliminary data.</text>
</comment>
<evidence type="ECO:0000256" key="1">
    <source>
        <dbReference type="PIRSR" id="PIRSR605502-1"/>
    </source>
</evidence>
<dbReference type="EMBL" id="DSYK01000210">
    <property type="protein sequence ID" value="HGS21032.1"/>
    <property type="molecule type" value="Genomic_DNA"/>
</dbReference>